<dbReference type="eggNOG" id="ENOG502S3T2">
    <property type="taxonomic scope" value="Eukaryota"/>
</dbReference>
<protein>
    <submittedName>
        <fullName evidence="1">Uncharacterized protein</fullName>
    </submittedName>
</protein>
<proteinExistence type="predicted"/>
<reference evidence="1" key="1">
    <citation type="journal article" date="2013" name="Nature">
        <title>Draft genome of the wheat A-genome progenitor Triticum urartu.</title>
        <authorList>
            <person name="Ling H.Q."/>
            <person name="Zhao S."/>
            <person name="Liu D."/>
            <person name="Wang J."/>
            <person name="Sun H."/>
            <person name="Zhang C."/>
            <person name="Fan H."/>
            <person name="Li D."/>
            <person name="Dong L."/>
            <person name="Tao Y."/>
            <person name="Gao C."/>
            <person name="Wu H."/>
            <person name="Li Y."/>
            <person name="Cui Y."/>
            <person name="Guo X."/>
            <person name="Zheng S."/>
            <person name="Wang B."/>
            <person name="Yu K."/>
            <person name="Liang Q."/>
            <person name="Yang W."/>
            <person name="Lou X."/>
            <person name="Chen J."/>
            <person name="Feng M."/>
            <person name="Jian J."/>
            <person name="Zhang X."/>
            <person name="Luo G."/>
            <person name="Jiang Y."/>
            <person name="Liu J."/>
            <person name="Wang Z."/>
            <person name="Sha Y."/>
            <person name="Zhang B."/>
            <person name="Wu H."/>
            <person name="Tang D."/>
            <person name="Shen Q."/>
            <person name="Xue P."/>
            <person name="Zou S."/>
            <person name="Wang X."/>
            <person name="Liu X."/>
            <person name="Wang F."/>
            <person name="Yang Y."/>
            <person name="An X."/>
            <person name="Dong Z."/>
            <person name="Zhang K."/>
            <person name="Zhang X."/>
            <person name="Luo M.C."/>
            <person name="Dvorak J."/>
            <person name="Tong Y."/>
            <person name="Wang J."/>
            <person name="Yang H."/>
            <person name="Li Z."/>
            <person name="Wang D."/>
            <person name="Zhang A."/>
            <person name="Wang J."/>
        </authorList>
    </citation>
    <scope>NUCLEOTIDE SEQUENCE</scope>
</reference>
<accession>M7Z5Q5</accession>
<dbReference type="SUPFAM" id="SSF47473">
    <property type="entry name" value="EF-hand"/>
    <property type="match status" value="1"/>
</dbReference>
<organism evidence="1">
    <name type="scientific">Triticum urartu</name>
    <name type="common">Red wild einkorn</name>
    <name type="synonym">Crithodium urartu</name>
    <dbReference type="NCBI Taxonomy" id="4572"/>
    <lineage>
        <taxon>Eukaryota</taxon>
        <taxon>Viridiplantae</taxon>
        <taxon>Streptophyta</taxon>
        <taxon>Embryophyta</taxon>
        <taxon>Tracheophyta</taxon>
        <taxon>Spermatophyta</taxon>
        <taxon>Magnoliopsida</taxon>
        <taxon>Liliopsida</taxon>
        <taxon>Poales</taxon>
        <taxon>Poaceae</taxon>
        <taxon>BOP clade</taxon>
        <taxon>Pooideae</taxon>
        <taxon>Triticodae</taxon>
        <taxon>Triticeae</taxon>
        <taxon>Triticinae</taxon>
        <taxon>Triticum</taxon>
    </lineage>
</organism>
<dbReference type="InterPro" id="IPR002048">
    <property type="entry name" value="EF_hand_dom"/>
</dbReference>
<dbReference type="STRING" id="4572.M7Z5Q5"/>
<evidence type="ECO:0000313" key="1">
    <source>
        <dbReference type="EMBL" id="EMS54886.1"/>
    </source>
</evidence>
<dbReference type="PANTHER" id="PTHR23050">
    <property type="entry name" value="CALCIUM BINDING PROTEIN"/>
    <property type="match status" value="1"/>
</dbReference>
<dbReference type="PROSITE" id="PS50222">
    <property type="entry name" value="EF_HAND_2"/>
    <property type="match status" value="1"/>
</dbReference>
<dbReference type="Gene3D" id="1.10.238.10">
    <property type="entry name" value="EF-hand"/>
    <property type="match status" value="1"/>
</dbReference>
<dbReference type="InterPro" id="IPR050145">
    <property type="entry name" value="Centrin_CML-like"/>
</dbReference>
<dbReference type="InterPro" id="IPR018247">
    <property type="entry name" value="EF_Hand_1_Ca_BS"/>
</dbReference>
<name>M7Z5Q5_TRIUA</name>
<dbReference type="SMART" id="SM00054">
    <property type="entry name" value="EFh"/>
    <property type="match status" value="2"/>
</dbReference>
<gene>
    <name evidence="1" type="ORF">TRIUR3_05364</name>
</gene>
<dbReference type="CDD" id="cd00051">
    <property type="entry name" value="EFh"/>
    <property type="match status" value="1"/>
</dbReference>
<dbReference type="InterPro" id="IPR011992">
    <property type="entry name" value="EF-hand-dom_pair"/>
</dbReference>
<dbReference type="GO" id="GO:0005509">
    <property type="term" value="F:calcium ion binding"/>
    <property type="evidence" value="ECO:0007669"/>
    <property type="project" value="InterPro"/>
</dbReference>
<dbReference type="PROSITE" id="PS00018">
    <property type="entry name" value="EF_HAND_1"/>
    <property type="match status" value="2"/>
</dbReference>
<dbReference type="AlphaFoldDB" id="M7Z5Q5"/>
<dbReference type="EMBL" id="KD176908">
    <property type="protein sequence ID" value="EMS54886.1"/>
    <property type="molecule type" value="Genomic_DNA"/>
</dbReference>
<sequence length="121" mass="13602">MGFHAVGLPAATRWFGNGETADVTVIRGSDVAHWALPQETTVEEFRAWLAQFDADGDGRISREELREALRSLDLWFAWWKAREALRDADANRNGLVDGDEMARLYAFARTNLHLKAADLDA</sequence>
<dbReference type="Pfam" id="PF13202">
    <property type="entry name" value="EF-hand_5"/>
    <property type="match status" value="2"/>
</dbReference>
<dbReference type="OMA" id="HMWFSSW"/>